<dbReference type="Proteomes" id="UP000298061">
    <property type="component" value="Unassembled WGS sequence"/>
</dbReference>
<sequence length="276" mass="30681">MSPLTLQSTAKLSSGYEIPLLGYGLWLNRDGIETVADAIKVGYRHIDVAQSYGNEKEVGEGVRASGVPRSEIFVTSKIMNQNHGYESTLAGVQQSLNRLGFDYIDLFLIHDPLSGKERRLATYRALLKLRDDGKVKSVGVSNYGIHHLQEIQAAGLELPAINQIEIHPFCQQKPIVEWCRKNNVVVEAYCPLIRGKMDHPVIVRIAEKHQRDPGQILIRWSLQAGFIPLPKTANPARIRSNADVYNFELDADDMKALNDLDQGAAGAISWNPVDAD</sequence>
<dbReference type="InterPro" id="IPR023210">
    <property type="entry name" value="NADP_OxRdtase_dom"/>
</dbReference>
<dbReference type="SUPFAM" id="SSF51430">
    <property type="entry name" value="NAD(P)-linked oxidoreductase"/>
    <property type="match status" value="1"/>
</dbReference>
<gene>
    <name evidence="7" type="ORF">EWM64_g7419</name>
</gene>
<feature type="domain" description="NADP-dependent oxidoreductase" evidence="6">
    <location>
        <begin position="30"/>
        <end position="261"/>
    </location>
</feature>
<dbReference type="STRING" id="135208.A0A4Y9ZRE0"/>
<evidence type="ECO:0000259" key="6">
    <source>
        <dbReference type="Pfam" id="PF00248"/>
    </source>
</evidence>
<dbReference type="PANTHER" id="PTHR43827">
    <property type="entry name" value="2,5-DIKETO-D-GLUCONIC ACID REDUCTASE"/>
    <property type="match status" value="1"/>
</dbReference>
<dbReference type="PRINTS" id="PR00069">
    <property type="entry name" value="ALDKETRDTASE"/>
</dbReference>
<feature type="active site" description="Proton donor" evidence="3">
    <location>
        <position position="52"/>
    </location>
</feature>
<keyword evidence="2" id="KW-0560">Oxidoreductase</keyword>
<dbReference type="PROSITE" id="PS00062">
    <property type="entry name" value="ALDOKETO_REDUCTASE_2"/>
    <property type="match status" value="1"/>
</dbReference>
<dbReference type="Gene3D" id="3.20.20.100">
    <property type="entry name" value="NADP-dependent oxidoreductase domain"/>
    <property type="match status" value="1"/>
</dbReference>
<proteinExistence type="inferred from homology"/>
<reference evidence="7 8" key="1">
    <citation type="submission" date="2019-02" db="EMBL/GenBank/DDBJ databases">
        <title>Genome sequencing of the rare red list fungi Hericium alpestre (H. flagellum).</title>
        <authorList>
            <person name="Buettner E."/>
            <person name="Kellner H."/>
        </authorList>
    </citation>
    <scope>NUCLEOTIDE SEQUENCE [LARGE SCALE GENOMIC DNA]</scope>
    <source>
        <strain evidence="7 8">DSM 108284</strain>
    </source>
</reference>
<dbReference type="PIRSF" id="PIRSF000097">
    <property type="entry name" value="AKR"/>
    <property type="match status" value="1"/>
</dbReference>
<protein>
    <recommendedName>
        <fullName evidence="6">NADP-dependent oxidoreductase domain-containing protein</fullName>
    </recommendedName>
</protein>
<evidence type="ECO:0000313" key="7">
    <source>
        <dbReference type="EMBL" id="TFY76593.1"/>
    </source>
</evidence>
<evidence type="ECO:0000256" key="3">
    <source>
        <dbReference type="PIRSR" id="PIRSR000097-1"/>
    </source>
</evidence>
<accession>A0A4Y9ZRE0</accession>
<evidence type="ECO:0000256" key="2">
    <source>
        <dbReference type="ARBA" id="ARBA00023002"/>
    </source>
</evidence>
<name>A0A4Y9ZRE0_9AGAM</name>
<feature type="binding site" evidence="4">
    <location>
        <position position="110"/>
    </location>
    <ligand>
        <name>substrate</name>
    </ligand>
</feature>
<keyword evidence="8" id="KW-1185">Reference proteome</keyword>
<dbReference type="PANTHER" id="PTHR43827:SF13">
    <property type="entry name" value="ALDO_KETO REDUCTASE FAMILY PROTEIN"/>
    <property type="match status" value="1"/>
</dbReference>
<organism evidence="7 8">
    <name type="scientific">Hericium alpestre</name>
    <dbReference type="NCBI Taxonomy" id="135208"/>
    <lineage>
        <taxon>Eukaryota</taxon>
        <taxon>Fungi</taxon>
        <taxon>Dikarya</taxon>
        <taxon>Basidiomycota</taxon>
        <taxon>Agaricomycotina</taxon>
        <taxon>Agaricomycetes</taxon>
        <taxon>Russulales</taxon>
        <taxon>Hericiaceae</taxon>
        <taxon>Hericium</taxon>
    </lineage>
</organism>
<dbReference type="GO" id="GO:0016491">
    <property type="term" value="F:oxidoreductase activity"/>
    <property type="evidence" value="ECO:0007669"/>
    <property type="project" value="UniProtKB-KW"/>
</dbReference>
<dbReference type="InterPro" id="IPR036812">
    <property type="entry name" value="NAD(P)_OxRdtase_dom_sf"/>
</dbReference>
<dbReference type="PROSITE" id="PS00063">
    <property type="entry name" value="ALDOKETO_REDUCTASE_3"/>
    <property type="match status" value="1"/>
</dbReference>
<evidence type="ECO:0000256" key="1">
    <source>
        <dbReference type="ARBA" id="ARBA00007905"/>
    </source>
</evidence>
<evidence type="ECO:0000256" key="5">
    <source>
        <dbReference type="PIRSR" id="PIRSR000097-3"/>
    </source>
</evidence>
<dbReference type="CDD" id="cd19071">
    <property type="entry name" value="AKR_AKR1-5-like"/>
    <property type="match status" value="1"/>
</dbReference>
<dbReference type="FunFam" id="3.20.20.100:FF:000015">
    <property type="entry name" value="Oxidoreductase, aldo/keto reductase family"/>
    <property type="match status" value="1"/>
</dbReference>
<dbReference type="AlphaFoldDB" id="A0A4Y9ZRE0"/>
<dbReference type="InterPro" id="IPR020471">
    <property type="entry name" value="AKR"/>
</dbReference>
<feature type="site" description="Lowers pKa of active site Tyr" evidence="5">
    <location>
        <position position="77"/>
    </location>
</feature>
<dbReference type="EMBL" id="SFCI01001160">
    <property type="protein sequence ID" value="TFY76593.1"/>
    <property type="molecule type" value="Genomic_DNA"/>
</dbReference>
<dbReference type="InterPro" id="IPR018170">
    <property type="entry name" value="Aldo/ket_reductase_CS"/>
</dbReference>
<evidence type="ECO:0000313" key="8">
    <source>
        <dbReference type="Proteomes" id="UP000298061"/>
    </source>
</evidence>
<dbReference type="OrthoDB" id="416253at2759"/>
<comment type="caution">
    <text evidence="7">The sequence shown here is derived from an EMBL/GenBank/DDBJ whole genome shotgun (WGS) entry which is preliminary data.</text>
</comment>
<dbReference type="Pfam" id="PF00248">
    <property type="entry name" value="Aldo_ket_red"/>
    <property type="match status" value="1"/>
</dbReference>
<evidence type="ECO:0000256" key="4">
    <source>
        <dbReference type="PIRSR" id="PIRSR000097-2"/>
    </source>
</evidence>
<comment type="similarity">
    <text evidence="1">Belongs to the aldo/keto reductase family.</text>
</comment>